<dbReference type="InterPro" id="IPR049720">
    <property type="entry name" value="EF1B_bsu/dsu"/>
</dbReference>
<comment type="similarity">
    <text evidence="1">Belongs to the EF-1-beta/EF-1-delta family.</text>
</comment>
<evidence type="ECO:0000256" key="4">
    <source>
        <dbReference type="SAM" id="MobiDB-lite"/>
    </source>
</evidence>
<evidence type="ECO:0000256" key="1">
    <source>
        <dbReference type="ARBA" id="ARBA00007411"/>
    </source>
</evidence>
<gene>
    <name evidence="6" type="ORF">T459_02275</name>
</gene>
<keyword evidence="3" id="KW-0648">Protein biosynthesis</keyword>
<keyword evidence="2" id="KW-0251">Elongation factor</keyword>
<comment type="caution">
    <text evidence="6">The sequence shown here is derived from an EMBL/GenBank/DDBJ whole genome shotgun (WGS) entry which is preliminary data.</text>
</comment>
<dbReference type="SMR" id="A0A2G3AJQ1"/>
<dbReference type="GO" id="GO:0003746">
    <property type="term" value="F:translation elongation factor activity"/>
    <property type="evidence" value="ECO:0007669"/>
    <property type="project" value="UniProtKB-KW"/>
</dbReference>
<accession>A0A2G3AJQ1</accession>
<name>A0A2G3AJQ1_CAPAN</name>
<dbReference type="STRING" id="4072.A0A2G3AJQ1"/>
<dbReference type="GO" id="GO:0005085">
    <property type="term" value="F:guanyl-nucleotide exchange factor activity"/>
    <property type="evidence" value="ECO:0000318"/>
    <property type="project" value="GO_Central"/>
</dbReference>
<feature type="compositionally biased region" description="Basic and acidic residues" evidence="4">
    <location>
        <begin position="106"/>
        <end position="121"/>
    </location>
</feature>
<dbReference type="InterPro" id="IPR014717">
    <property type="entry name" value="Transl_elong_EF1B/ribsomal_bS6"/>
</dbReference>
<dbReference type="GO" id="GO:0005829">
    <property type="term" value="C:cytosol"/>
    <property type="evidence" value="ECO:0000318"/>
    <property type="project" value="GO_Central"/>
</dbReference>
<evidence type="ECO:0000256" key="3">
    <source>
        <dbReference type="ARBA" id="ARBA00022917"/>
    </source>
</evidence>
<dbReference type="EMBL" id="AYRZ02000001">
    <property type="protein sequence ID" value="PHT94393.1"/>
    <property type="molecule type" value="Genomic_DNA"/>
</dbReference>
<dbReference type="PANTHER" id="PTHR11595">
    <property type="entry name" value="EF-HAND AND COILED-COIL DOMAIN-CONTAINING FAMILY MEMBER"/>
    <property type="match status" value="1"/>
</dbReference>
<evidence type="ECO:0000256" key="2">
    <source>
        <dbReference type="ARBA" id="ARBA00022768"/>
    </source>
</evidence>
<dbReference type="SUPFAM" id="SSF54984">
    <property type="entry name" value="eEF-1beta-like"/>
    <property type="match status" value="1"/>
</dbReference>
<dbReference type="Proteomes" id="UP000222542">
    <property type="component" value="Unassembled WGS sequence"/>
</dbReference>
<organism evidence="6 7">
    <name type="scientific">Capsicum annuum</name>
    <name type="common">Capsicum pepper</name>
    <dbReference type="NCBI Taxonomy" id="4072"/>
    <lineage>
        <taxon>Eukaryota</taxon>
        <taxon>Viridiplantae</taxon>
        <taxon>Streptophyta</taxon>
        <taxon>Embryophyta</taxon>
        <taxon>Tracheophyta</taxon>
        <taxon>Spermatophyta</taxon>
        <taxon>Magnoliopsida</taxon>
        <taxon>eudicotyledons</taxon>
        <taxon>Gunneridae</taxon>
        <taxon>Pentapetalae</taxon>
        <taxon>asterids</taxon>
        <taxon>lamiids</taxon>
        <taxon>Solanales</taxon>
        <taxon>Solanaceae</taxon>
        <taxon>Solanoideae</taxon>
        <taxon>Capsiceae</taxon>
        <taxon>Capsicum</taxon>
    </lineage>
</organism>
<evidence type="ECO:0000313" key="6">
    <source>
        <dbReference type="EMBL" id="PHT94393.1"/>
    </source>
</evidence>
<feature type="domain" description="Translation elongation factor EF1B beta/delta subunit guanine nucleotide exchange" evidence="5">
    <location>
        <begin position="133"/>
        <end position="182"/>
    </location>
</feature>
<dbReference type="PANTHER" id="PTHR11595:SF84">
    <property type="entry name" value="ELONGATION FACTOR 1-BETA 1"/>
    <property type="match status" value="1"/>
</dbReference>
<dbReference type="GO" id="GO:0006414">
    <property type="term" value="P:translational elongation"/>
    <property type="evidence" value="ECO:0000318"/>
    <property type="project" value="GO_Central"/>
</dbReference>
<keyword evidence="7" id="KW-1185">Reference proteome</keyword>
<evidence type="ECO:0000259" key="5">
    <source>
        <dbReference type="Pfam" id="PF00736"/>
    </source>
</evidence>
<dbReference type="Gene3D" id="3.30.70.60">
    <property type="match status" value="1"/>
</dbReference>
<dbReference type="AlphaFoldDB" id="A0A2G3AJQ1"/>
<dbReference type="InterPro" id="IPR036219">
    <property type="entry name" value="eEF-1beta-like_sf"/>
</dbReference>
<sequence>MVVAFSNLHTESGLKYVNDHIFRKTYISRDQLTKNDIKVYGEILEQPCSDIYPNASKWYHVVSAKLVLSFPGKAFGVRFGSQTAPSIVVPAKEAAKPSDDNDDNDSIDHFGEETKKEKKTAEAREAAKASTKKKVVPSIKVEGLLWATSKLVLVGYGFTKKHIMLTIIDELVSVDTLIEERLTVQPIKEYL</sequence>
<dbReference type="Gramene" id="PHT94393">
    <property type="protein sequence ID" value="PHT94393"/>
    <property type="gene ID" value="T459_02275"/>
</dbReference>
<dbReference type="Pfam" id="PF00736">
    <property type="entry name" value="EF1_GNE"/>
    <property type="match status" value="1"/>
</dbReference>
<dbReference type="InterPro" id="IPR014038">
    <property type="entry name" value="EF1B_bsu/dsu_GNE"/>
</dbReference>
<proteinExistence type="inferred from homology"/>
<feature type="region of interest" description="Disordered" evidence="4">
    <location>
        <begin position="91"/>
        <end position="121"/>
    </location>
</feature>
<protein>
    <recommendedName>
        <fullName evidence="5">Translation elongation factor EF1B beta/delta subunit guanine nucleotide exchange domain-containing protein</fullName>
    </recommendedName>
</protein>
<evidence type="ECO:0000313" key="7">
    <source>
        <dbReference type="Proteomes" id="UP000222542"/>
    </source>
</evidence>
<reference evidence="6 7" key="2">
    <citation type="journal article" date="2017" name="Genome Biol.">
        <title>New reference genome sequences of hot pepper reveal the massive evolution of plant disease-resistance genes by retroduplication.</title>
        <authorList>
            <person name="Kim S."/>
            <person name="Park J."/>
            <person name="Yeom S.I."/>
            <person name="Kim Y.M."/>
            <person name="Seo E."/>
            <person name="Kim K.T."/>
            <person name="Kim M.S."/>
            <person name="Lee J.M."/>
            <person name="Cheong K."/>
            <person name="Shin H.S."/>
            <person name="Kim S.B."/>
            <person name="Han K."/>
            <person name="Lee J."/>
            <person name="Park M."/>
            <person name="Lee H.A."/>
            <person name="Lee H.Y."/>
            <person name="Lee Y."/>
            <person name="Oh S."/>
            <person name="Lee J.H."/>
            <person name="Choi E."/>
            <person name="Choi E."/>
            <person name="Lee S.E."/>
            <person name="Jeon J."/>
            <person name="Kim H."/>
            <person name="Choi G."/>
            <person name="Song H."/>
            <person name="Lee J."/>
            <person name="Lee S.C."/>
            <person name="Kwon J.K."/>
            <person name="Lee H.Y."/>
            <person name="Koo N."/>
            <person name="Hong Y."/>
            <person name="Kim R.W."/>
            <person name="Kang W.H."/>
            <person name="Huh J.H."/>
            <person name="Kang B.C."/>
            <person name="Yang T.J."/>
            <person name="Lee Y.H."/>
            <person name="Bennetzen J.L."/>
            <person name="Choi D."/>
        </authorList>
    </citation>
    <scope>NUCLEOTIDE SEQUENCE [LARGE SCALE GENOMIC DNA]</scope>
    <source>
        <strain evidence="7">cv. CM334</strain>
    </source>
</reference>
<reference evidence="6 7" key="1">
    <citation type="journal article" date="2014" name="Nat. Genet.">
        <title>Genome sequence of the hot pepper provides insights into the evolution of pungency in Capsicum species.</title>
        <authorList>
            <person name="Kim S."/>
            <person name="Park M."/>
            <person name="Yeom S.I."/>
            <person name="Kim Y.M."/>
            <person name="Lee J.M."/>
            <person name="Lee H.A."/>
            <person name="Seo E."/>
            <person name="Choi J."/>
            <person name="Cheong K."/>
            <person name="Kim K.T."/>
            <person name="Jung K."/>
            <person name="Lee G.W."/>
            <person name="Oh S.K."/>
            <person name="Bae C."/>
            <person name="Kim S.B."/>
            <person name="Lee H.Y."/>
            <person name="Kim S.Y."/>
            <person name="Kim M.S."/>
            <person name="Kang B.C."/>
            <person name="Jo Y.D."/>
            <person name="Yang H.B."/>
            <person name="Jeong H.J."/>
            <person name="Kang W.H."/>
            <person name="Kwon J.K."/>
            <person name="Shin C."/>
            <person name="Lim J.Y."/>
            <person name="Park J.H."/>
            <person name="Huh J.H."/>
            <person name="Kim J.S."/>
            <person name="Kim B.D."/>
            <person name="Cohen O."/>
            <person name="Paran I."/>
            <person name="Suh M.C."/>
            <person name="Lee S.B."/>
            <person name="Kim Y.K."/>
            <person name="Shin Y."/>
            <person name="Noh S.J."/>
            <person name="Park J."/>
            <person name="Seo Y.S."/>
            <person name="Kwon S.Y."/>
            <person name="Kim H.A."/>
            <person name="Park J.M."/>
            <person name="Kim H.J."/>
            <person name="Choi S.B."/>
            <person name="Bosland P.W."/>
            <person name="Reeves G."/>
            <person name="Jo S.H."/>
            <person name="Lee B.W."/>
            <person name="Cho H.T."/>
            <person name="Choi H.S."/>
            <person name="Lee M.S."/>
            <person name="Yu Y."/>
            <person name="Do Choi Y."/>
            <person name="Park B.S."/>
            <person name="van Deynze A."/>
            <person name="Ashrafi H."/>
            <person name="Hill T."/>
            <person name="Kim W.T."/>
            <person name="Pai H.S."/>
            <person name="Ahn H.K."/>
            <person name="Yeam I."/>
            <person name="Giovannoni J.J."/>
            <person name="Rose J.K."/>
            <person name="Sorensen I."/>
            <person name="Lee S.J."/>
            <person name="Kim R.W."/>
            <person name="Choi I.Y."/>
            <person name="Choi B.S."/>
            <person name="Lim J.S."/>
            <person name="Lee Y.H."/>
            <person name="Choi D."/>
        </authorList>
    </citation>
    <scope>NUCLEOTIDE SEQUENCE [LARGE SCALE GENOMIC DNA]</scope>
    <source>
        <strain evidence="7">cv. CM334</strain>
    </source>
</reference>
<dbReference type="GO" id="GO:0005853">
    <property type="term" value="C:eukaryotic translation elongation factor 1 complex"/>
    <property type="evidence" value="ECO:0007669"/>
    <property type="project" value="InterPro"/>
</dbReference>